<evidence type="ECO:0000256" key="11">
    <source>
        <dbReference type="SAM" id="Phobius"/>
    </source>
</evidence>
<reference evidence="14 15" key="1">
    <citation type="submission" date="2023-09" db="EMBL/GenBank/DDBJ databases">
        <title>Pangenome analysis of Batrachochytrium dendrobatidis and related Chytrids.</title>
        <authorList>
            <person name="Yacoub M.N."/>
            <person name="Stajich J.E."/>
            <person name="James T.Y."/>
        </authorList>
    </citation>
    <scope>NUCLEOTIDE SEQUENCE [LARGE SCALE GENOMIC DNA]</scope>
    <source>
        <strain evidence="14 15">JEL0888</strain>
    </source>
</reference>
<dbReference type="NCBIfam" id="TIGR01657">
    <property type="entry name" value="P-ATPase-V"/>
    <property type="match status" value="1"/>
</dbReference>
<dbReference type="PROSITE" id="PS00154">
    <property type="entry name" value="ATPASE_E1_E2"/>
    <property type="match status" value="1"/>
</dbReference>
<feature type="transmembrane region" description="Helical" evidence="11">
    <location>
        <begin position="1116"/>
        <end position="1136"/>
    </location>
</feature>
<feature type="transmembrane region" description="Helical" evidence="11">
    <location>
        <begin position="999"/>
        <end position="1016"/>
    </location>
</feature>
<evidence type="ECO:0000256" key="3">
    <source>
        <dbReference type="ARBA" id="ARBA00022692"/>
    </source>
</evidence>
<feature type="transmembrane region" description="Helical" evidence="11">
    <location>
        <begin position="1156"/>
        <end position="1179"/>
    </location>
</feature>
<comment type="subcellular location">
    <subcellularLocation>
        <location evidence="1">Membrane</location>
        <topology evidence="1">Multi-pass membrane protein</topology>
    </subcellularLocation>
</comment>
<gene>
    <name evidence="14" type="primary">SPF1</name>
    <name evidence="14" type="ORF">HK105_200019</name>
</gene>
<dbReference type="SFLD" id="SFLDF00027">
    <property type="entry name" value="p-type_atpase"/>
    <property type="match status" value="1"/>
</dbReference>
<dbReference type="Pfam" id="PF13246">
    <property type="entry name" value="Cation_ATPase"/>
    <property type="match status" value="1"/>
</dbReference>
<dbReference type="InterPro" id="IPR023299">
    <property type="entry name" value="ATPase_P-typ_cyto_dom_N"/>
</dbReference>
<dbReference type="SFLD" id="SFLDS00003">
    <property type="entry name" value="Haloacid_Dehalogenase"/>
    <property type="match status" value="1"/>
</dbReference>
<dbReference type="Pfam" id="PF23143">
    <property type="entry name" value="2TM_P5A-ATPase"/>
    <property type="match status" value="1"/>
</dbReference>
<dbReference type="Gene3D" id="3.40.50.1000">
    <property type="entry name" value="HAD superfamily/HAD-like"/>
    <property type="match status" value="1"/>
</dbReference>
<dbReference type="Gene3D" id="3.40.1110.10">
    <property type="entry name" value="Calcium-transporting ATPase, cytoplasmic domain N"/>
    <property type="match status" value="1"/>
</dbReference>
<evidence type="ECO:0000256" key="9">
    <source>
        <dbReference type="ARBA" id="ARBA00022989"/>
    </source>
</evidence>
<feature type="transmembrane region" description="Helical" evidence="11">
    <location>
        <begin position="1086"/>
        <end position="1104"/>
    </location>
</feature>
<feature type="transmembrane region" description="Helical" evidence="11">
    <location>
        <begin position="59"/>
        <end position="82"/>
    </location>
</feature>
<proteinExistence type="inferred from homology"/>
<dbReference type="PANTHER" id="PTHR45630:SF7">
    <property type="entry name" value="ENDOPLASMIC RETICULUM TRANSMEMBRANE HELIX TRANSLOCASE"/>
    <property type="match status" value="1"/>
</dbReference>
<comment type="similarity">
    <text evidence="2">Belongs to the cation transport ATPase (P-type) (TC 3.A.3) family. Type V subfamily.</text>
</comment>
<evidence type="ECO:0000256" key="2">
    <source>
        <dbReference type="ARBA" id="ARBA00006000"/>
    </source>
</evidence>
<evidence type="ECO:0000256" key="10">
    <source>
        <dbReference type="ARBA" id="ARBA00023136"/>
    </source>
</evidence>
<evidence type="ECO:0000313" key="14">
    <source>
        <dbReference type="EMBL" id="KAL2919953.1"/>
    </source>
</evidence>
<dbReference type="InterPro" id="IPR006544">
    <property type="entry name" value="P-type_TPase_V"/>
</dbReference>
<dbReference type="SUPFAM" id="SSF56784">
    <property type="entry name" value="HAD-like"/>
    <property type="match status" value="1"/>
</dbReference>
<dbReference type="InterPro" id="IPR018303">
    <property type="entry name" value="ATPase_P-typ_P_site"/>
</dbReference>
<keyword evidence="6" id="KW-0067">ATP-binding</keyword>
<evidence type="ECO:0000256" key="6">
    <source>
        <dbReference type="ARBA" id="ARBA00022840"/>
    </source>
</evidence>
<feature type="domain" description="P-type ATPase A" evidence="12">
    <location>
        <begin position="266"/>
        <end position="392"/>
    </location>
</feature>
<protein>
    <submittedName>
        <fullName evidence="14">Cation-transporting ATPase 1</fullName>
    </submittedName>
</protein>
<organism evidence="14 15">
    <name type="scientific">Polyrhizophydium stewartii</name>
    <dbReference type="NCBI Taxonomy" id="2732419"/>
    <lineage>
        <taxon>Eukaryota</taxon>
        <taxon>Fungi</taxon>
        <taxon>Fungi incertae sedis</taxon>
        <taxon>Chytridiomycota</taxon>
        <taxon>Chytridiomycota incertae sedis</taxon>
        <taxon>Chytridiomycetes</taxon>
        <taxon>Rhizophydiales</taxon>
        <taxon>Rhizophydiales incertae sedis</taxon>
        <taxon>Polyrhizophydium</taxon>
    </lineage>
</organism>
<keyword evidence="5" id="KW-0547">Nucleotide-binding</keyword>
<dbReference type="SUPFAM" id="SSF81660">
    <property type="entry name" value="Metal cation-transporting ATPase, ATP-binding domain N"/>
    <property type="match status" value="1"/>
</dbReference>
<feature type="transmembrane region" description="Helical" evidence="11">
    <location>
        <begin position="207"/>
        <end position="224"/>
    </location>
</feature>
<dbReference type="Pfam" id="PF00122">
    <property type="entry name" value="E1-E2_ATPase"/>
    <property type="match status" value="1"/>
</dbReference>
<dbReference type="InterPro" id="IPR008250">
    <property type="entry name" value="ATPase_P-typ_transduc_dom_A_sf"/>
</dbReference>
<dbReference type="SFLD" id="SFLDG00002">
    <property type="entry name" value="C1.7:_P-type_atpase_like"/>
    <property type="match status" value="1"/>
</dbReference>
<evidence type="ECO:0000256" key="7">
    <source>
        <dbReference type="ARBA" id="ARBA00022842"/>
    </source>
</evidence>
<dbReference type="PANTHER" id="PTHR45630">
    <property type="entry name" value="CATION-TRANSPORTING ATPASE-RELATED"/>
    <property type="match status" value="1"/>
</dbReference>
<keyword evidence="10 11" id="KW-0472">Membrane</keyword>
<keyword evidence="3 11" id="KW-0812">Transmembrane</keyword>
<keyword evidence="15" id="KW-1185">Reference proteome</keyword>
<dbReference type="InterPro" id="IPR023298">
    <property type="entry name" value="ATPase_P-typ_TM_dom_sf"/>
</dbReference>
<keyword evidence="8" id="KW-1278">Translocase</keyword>
<evidence type="ECO:0000256" key="4">
    <source>
        <dbReference type="ARBA" id="ARBA00022723"/>
    </source>
</evidence>
<feature type="transmembrane region" description="Helical" evidence="11">
    <location>
        <begin position="1036"/>
        <end position="1056"/>
    </location>
</feature>
<feature type="transmembrane region" description="Helical" evidence="11">
    <location>
        <begin position="30"/>
        <end position="47"/>
    </location>
</feature>
<dbReference type="InterPro" id="IPR001757">
    <property type="entry name" value="P_typ_ATPase"/>
</dbReference>
<sequence length="1193" mass="132742">MTKKRLQDLVDAKVVKTAQLVSPTPLATRIYAYPFAAVYAAWAYVRFFKYDELLGSPEFALFSFLIVAGLHALSFLVCLWSVHARVALTCRKETDPTKATAIMIMPIPNNGAGAFCDLKRTTVKADSGEPTTQIFFHFQQKKYVYNPDRKRFEKLDYLSSHSHSVEFYKAHRGLANDDTVSALKEKYGSNKFDVPVPTFQELFKEHVVAPFFVFQLFCVALWFLDDMWYYSLFTLAMLFVFESTVVFQRLKNLHEFRSMSIKPYPINVYRNGHWTSIQTDSLLPGDLCSVTRQKDEHPVPADMVLVSGSCIANEAMLSGESTPQLKESLAQREGHEIFSIKSDKGNVLYGGTKVLQVSPPEQGQPMQTPDKGCLAVVLRTGFGTQQGKLVRTIIYSTERVSANNVESLFFILFLLCFAILASWYVWTNGSRDEERSQSKLLLHCILIITSVVPPELPMELSLAVNNSLVSLAKAFVFCTEPFRIPFAGRIDVACFDKTGTLTAENLIVEGVTGLTAAVDDLTPPTRVPEATTLVLATAHALVRLDGGIIGDPMEKNTLESIKWTLNDSEILVPQAGHASTLSAGARSGIRVLRRFAFSSALKRMSSVAHLGDGSCLISAKGAPETIKGMLRSVPAGYDEHYKYWARRGKRVLALAYKRVQHMSASQIRDLAREDAEKDLVFAGFLIFYCPLKSDSAEAIRMLNESLHRVVMITGDSALTAAHIAREVEIVRRDVLIADVWEDGELAWQTVDEKTKIKADLASAELDERLKRYDLCCTGAGLDQLIRVANFAALLPRIWVYARVSPSQKELILTRLKEAGYFTLMCGDGTNDVGALKQAHVGIALLETTAEDLHKIGTHARLRQKKLMHERQNEMLKKWNMPPVPEPPELAGIPSQLALQEAQKEVAAKAKDATQFTAMMEQLMSEMEDDVPKIKFGDASVAAPFTSKVSSVMSVVNIIRQGRATLVAMVQMYKILGLNSLIMAYSLSVMHLAGIKQGDWQATIAGFMITVCFFGVAKSEALQKLSKQRPQPNIFNFYIVLSVLGQAAVHVAALIYIRKEAIMYSEEMDEYVPLDAEFSPNLLNSSVYLVSLIMQISTFAINYQGQPFRESIFRNKAMFNSLIAVGAIAFAAAFEFSEDLNDWMQLVPFPAEFRTKLIVTMALDYSVAWAIEMGCSFLFADNKAKASLFPADAV</sequence>
<evidence type="ECO:0000259" key="12">
    <source>
        <dbReference type="Pfam" id="PF00122"/>
    </source>
</evidence>
<dbReference type="InterPro" id="IPR036412">
    <property type="entry name" value="HAD-like_sf"/>
</dbReference>
<dbReference type="InterPro" id="IPR057255">
    <property type="entry name" value="2TM_P5A-ATPase"/>
</dbReference>
<dbReference type="Proteomes" id="UP001527925">
    <property type="component" value="Unassembled WGS sequence"/>
</dbReference>
<dbReference type="SUPFAM" id="SSF81653">
    <property type="entry name" value="Calcium ATPase, transduction domain A"/>
    <property type="match status" value="1"/>
</dbReference>
<dbReference type="InterPro" id="IPR059000">
    <property type="entry name" value="ATPase_P-type_domA"/>
</dbReference>
<evidence type="ECO:0000256" key="8">
    <source>
        <dbReference type="ARBA" id="ARBA00022967"/>
    </source>
</evidence>
<feature type="transmembrane region" description="Helical" evidence="11">
    <location>
        <begin position="408"/>
        <end position="426"/>
    </location>
</feature>
<evidence type="ECO:0000313" key="15">
    <source>
        <dbReference type="Proteomes" id="UP001527925"/>
    </source>
</evidence>
<dbReference type="NCBIfam" id="TIGR01494">
    <property type="entry name" value="ATPase_P-type"/>
    <property type="match status" value="2"/>
</dbReference>
<dbReference type="SUPFAM" id="SSF81665">
    <property type="entry name" value="Calcium ATPase, transmembrane domain M"/>
    <property type="match status" value="1"/>
</dbReference>
<dbReference type="Gene3D" id="2.70.150.10">
    <property type="entry name" value="Calcium-transporting ATPase, cytoplasmic transduction domain A"/>
    <property type="match status" value="1"/>
</dbReference>
<accession>A0ABR4NKA1</accession>
<keyword evidence="4" id="KW-0479">Metal-binding</keyword>
<evidence type="ECO:0000259" key="13">
    <source>
        <dbReference type="Pfam" id="PF23143"/>
    </source>
</evidence>
<dbReference type="InterPro" id="IPR023214">
    <property type="entry name" value="HAD_sf"/>
</dbReference>
<dbReference type="PRINTS" id="PR00119">
    <property type="entry name" value="CATATPASE"/>
</dbReference>
<name>A0ABR4NKA1_9FUNG</name>
<feature type="transmembrane region" description="Helical" evidence="11">
    <location>
        <begin position="230"/>
        <end position="250"/>
    </location>
</feature>
<evidence type="ECO:0000256" key="5">
    <source>
        <dbReference type="ARBA" id="ARBA00022741"/>
    </source>
</evidence>
<comment type="caution">
    <text evidence="14">The sequence shown here is derived from an EMBL/GenBank/DDBJ whole genome shotgun (WGS) entry which is preliminary data.</text>
</comment>
<dbReference type="InterPro" id="IPR044492">
    <property type="entry name" value="P_typ_ATPase_HD_dom"/>
</dbReference>
<dbReference type="EMBL" id="JADGIZ020000001">
    <property type="protein sequence ID" value="KAL2919953.1"/>
    <property type="molecule type" value="Genomic_DNA"/>
</dbReference>
<evidence type="ECO:0000256" key="1">
    <source>
        <dbReference type="ARBA" id="ARBA00004141"/>
    </source>
</evidence>
<feature type="domain" description="P5A-ATPase transmembrane helical hairpin" evidence="13">
    <location>
        <begin position="25"/>
        <end position="93"/>
    </location>
</feature>
<keyword evidence="7" id="KW-0460">Magnesium</keyword>
<keyword evidence="9 11" id="KW-1133">Transmembrane helix</keyword>